<feature type="compositionally biased region" description="Low complexity" evidence="1">
    <location>
        <begin position="1"/>
        <end position="13"/>
    </location>
</feature>
<feature type="region of interest" description="Disordered" evidence="1">
    <location>
        <begin position="538"/>
        <end position="574"/>
    </location>
</feature>
<feature type="compositionally biased region" description="Polar residues" evidence="1">
    <location>
        <begin position="259"/>
        <end position="276"/>
    </location>
</feature>
<feature type="region of interest" description="Disordered" evidence="1">
    <location>
        <begin position="419"/>
        <end position="509"/>
    </location>
</feature>
<dbReference type="AlphaFoldDB" id="D6RQM6"/>
<feature type="compositionally biased region" description="Low complexity" evidence="1">
    <location>
        <begin position="356"/>
        <end position="373"/>
    </location>
</feature>
<dbReference type="Proteomes" id="UP000001861">
    <property type="component" value="Unassembled WGS sequence"/>
</dbReference>
<dbReference type="EMBL" id="AACS02000012">
    <property type="protein sequence ID" value="EFI26639.1"/>
    <property type="molecule type" value="Genomic_DNA"/>
</dbReference>
<feature type="region of interest" description="Disordered" evidence="1">
    <location>
        <begin position="37"/>
        <end position="276"/>
    </location>
</feature>
<dbReference type="OMA" id="PRIPKIT"/>
<protein>
    <submittedName>
        <fullName evidence="2">Uncharacterized protein</fullName>
    </submittedName>
</protein>
<dbReference type="KEGG" id="cci:CC1G_15411"/>
<sequence>MSSSLGSPSNNPSDRPQLHLSIAPATTSFKRSFEQFGFDLDSPVGGGTTGYRERADAGGEASATGTTTGRNDRNKRARSASSLSDGSNSSDRASSSSGSSSRERTIASSSNTSLSVESEPSNPYPSSSTLPSMPRNAASSSRLSPDGLAFQYLPGPTLPPRIPTPEPVGVDMDIEMLPPTGPEPAPSSAHPLSPSQTIALSPSTSTILPLSLPLPHPPALPPLSTELDLDTDLDRSSGDATQGAAMVGPSSPPSRNHESILTSTPQSISNSTYETENADLTRNLERFNAFDSQIDVLRRTPLQGSGGSRRWSLAQSPREPTPPPTLPPLDLDSPRQHEFNLSPRSSLQMTHHRRSSYSASTSVSTLSSPSYSTFARAARPAGRSSVSPSRHRPEIQPLGSRTPAYLDVPLNVFEPPLSELVDVPGPSTRNDAERSPRPTIPSQPPTLPPIATTNPPPTLPPIETNSTVIWDAEEESQDNNLSVGSDPASTGDVRLPAGGNEPSAPRDFGLNLDIDLRSHAPPSPSLTDLRRWIDNGETVDSTAETRPASSHSAASVGSGRSGGSASAISNGTTMADARTSRIGFGRRDFVSMPGGLGFGSGNLGSFDDLPPFTSDGMINTSATGTTQTLLIGIEDKR</sequence>
<comment type="caution">
    <text evidence="2">The sequence shown here is derived from an EMBL/GenBank/DDBJ whole genome shotgun (WGS) entry which is preliminary data.</text>
</comment>
<feature type="region of interest" description="Disordered" evidence="1">
    <location>
        <begin position="1"/>
        <end position="23"/>
    </location>
</feature>
<reference evidence="2 3" key="1">
    <citation type="journal article" date="2010" name="Proc. Natl. Acad. Sci. U.S.A.">
        <title>Insights into evolution of multicellular fungi from the assembled chromosomes of the mushroom Coprinopsis cinerea (Coprinus cinereus).</title>
        <authorList>
            <person name="Stajich J.E."/>
            <person name="Wilke S.K."/>
            <person name="Ahren D."/>
            <person name="Au C.H."/>
            <person name="Birren B.W."/>
            <person name="Borodovsky M."/>
            <person name="Burns C."/>
            <person name="Canback B."/>
            <person name="Casselton L.A."/>
            <person name="Cheng C.K."/>
            <person name="Deng J."/>
            <person name="Dietrich F.S."/>
            <person name="Fargo D.C."/>
            <person name="Farman M.L."/>
            <person name="Gathman A.C."/>
            <person name="Goldberg J."/>
            <person name="Guigo R."/>
            <person name="Hoegger P.J."/>
            <person name="Hooker J.B."/>
            <person name="Huggins A."/>
            <person name="James T.Y."/>
            <person name="Kamada T."/>
            <person name="Kilaru S."/>
            <person name="Kodira C."/>
            <person name="Kues U."/>
            <person name="Kupfer D."/>
            <person name="Kwan H.S."/>
            <person name="Lomsadze A."/>
            <person name="Li W."/>
            <person name="Lilly W.W."/>
            <person name="Ma L.J."/>
            <person name="Mackey A.J."/>
            <person name="Manning G."/>
            <person name="Martin F."/>
            <person name="Muraguchi H."/>
            <person name="Natvig D.O."/>
            <person name="Palmerini H."/>
            <person name="Ramesh M.A."/>
            <person name="Rehmeyer C.J."/>
            <person name="Roe B.A."/>
            <person name="Shenoy N."/>
            <person name="Stanke M."/>
            <person name="Ter-Hovhannisyan V."/>
            <person name="Tunlid A."/>
            <person name="Velagapudi R."/>
            <person name="Vision T.J."/>
            <person name="Zeng Q."/>
            <person name="Zolan M.E."/>
            <person name="Pukkila P.J."/>
        </authorList>
    </citation>
    <scope>NUCLEOTIDE SEQUENCE [LARGE SCALE GENOMIC DNA]</scope>
    <source>
        <strain evidence="3">Okayama-7 / 130 / ATCC MYA-4618 / FGSC 9003</strain>
    </source>
</reference>
<dbReference type="VEuPathDB" id="FungiDB:CC1G_15411"/>
<accession>D6RQM6</accession>
<dbReference type="OrthoDB" id="3070376at2759"/>
<keyword evidence="3" id="KW-1185">Reference proteome</keyword>
<gene>
    <name evidence="2" type="ORF">CC1G_15411</name>
</gene>
<dbReference type="RefSeq" id="XP_002910133.1">
    <property type="nucleotide sequence ID" value="XM_002910087.1"/>
</dbReference>
<feature type="compositionally biased region" description="Low complexity" evidence="1">
    <location>
        <begin position="186"/>
        <end position="211"/>
    </location>
</feature>
<dbReference type="GeneID" id="9378662"/>
<feature type="compositionally biased region" description="Pro residues" evidence="1">
    <location>
        <begin position="438"/>
        <end position="460"/>
    </location>
</feature>
<evidence type="ECO:0000313" key="2">
    <source>
        <dbReference type="EMBL" id="EFI26639.1"/>
    </source>
</evidence>
<feature type="compositionally biased region" description="Low complexity" evidence="1">
    <location>
        <begin position="58"/>
        <end position="69"/>
    </location>
</feature>
<dbReference type="InParanoid" id="D6RQM6"/>
<feature type="compositionally biased region" description="Pro residues" evidence="1">
    <location>
        <begin position="212"/>
        <end position="221"/>
    </location>
</feature>
<dbReference type="HOGENOM" id="CLU_429604_0_0_1"/>
<proteinExistence type="predicted"/>
<evidence type="ECO:0000313" key="3">
    <source>
        <dbReference type="Proteomes" id="UP000001861"/>
    </source>
</evidence>
<feature type="compositionally biased region" description="Low complexity" evidence="1">
    <location>
        <begin position="79"/>
        <end position="128"/>
    </location>
</feature>
<evidence type="ECO:0000256" key="1">
    <source>
        <dbReference type="SAM" id="MobiDB-lite"/>
    </source>
</evidence>
<dbReference type="STRING" id="240176.D6RQM6"/>
<feature type="compositionally biased region" description="Pro residues" evidence="1">
    <location>
        <begin position="156"/>
        <end position="166"/>
    </location>
</feature>
<feature type="compositionally biased region" description="Low complexity" evidence="1">
    <location>
        <begin position="548"/>
        <end position="571"/>
    </location>
</feature>
<organism evidence="2 3">
    <name type="scientific">Coprinopsis cinerea (strain Okayama-7 / 130 / ATCC MYA-4618 / FGSC 9003)</name>
    <name type="common">Inky cap fungus</name>
    <name type="synonym">Hormographiella aspergillata</name>
    <dbReference type="NCBI Taxonomy" id="240176"/>
    <lineage>
        <taxon>Eukaryota</taxon>
        <taxon>Fungi</taxon>
        <taxon>Dikarya</taxon>
        <taxon>Basidiomycota</taxon>
        <taxon>Agaricomycotina</taxon>
        <taxon>Agaricomycetes</taxon>
        <taxon>Agaricomycetidae</taxon>
        <taxon>Agaricales</taxon>
        <taxon>Agaricineae</taxon>
        <taxon>Psathyrellaceae</taxon>
        <taxon>Coprinopsis</taxon>
    </lineage>
</organism>
<name>D6RQM6_COPC7</name>
<feature type="region of interest" description="Disordered" evidence="1">
    <location>
        <begin position="298"/>
        <end position="402"/>
    </location>
</feature>